<dbReference type="PROSITE" id="PS50043">
    <property type="entry name" value="HTH_LUXR_2"/>
    <property type="match status" value="1"/>
</dbReference>
<evidence type="ECO:0000259" key="4">
    <source>
        <dbReference type="PROSITE" id="PS50043"/>
    </source>
</evidence>
<dbReference type="GO" id="GO:0003677">
    <property type="term" value="F:DNA binding"/>
    <property type="evidence" value="ECO:0007669"/>
    <property type="project" value="UniProtKB-KW"/>
</dbReference>
<dbReference type="SUPFAM" id="SSF55785">
    <property type="entry name" value="PYP-like sensor domain (PAS domain)"/>
    <property type="match status" value="1"/>
</dbReference>
<dbReference type="Gene3D" id="1.10.10.10">
    <property type="entry name" value="Winged helix-like DNA-binding domain superfamily/Winged helix DNA-binding domain"/>
    <property type="match status" value="1"/>
</dbReference>
<evidence type="ECO:0000256" key="2">
    <source>
        <dbReference type="ARBA" id="ARBA00023125"/>
    </source>
</evidence>
<keyword evidence="3" id="KW-0804">Transcription</keyword>
<dbReference type="InterPro" id="IPR000014">
    <property type="entry name" value="PAS"/>
</dbReference>
<dbReference type="GO" id="GO:0006355">
    <property type="term" value="P:regulation of DNA-templated transcription"/>
    <property type="evidence" value="ECO:0007669"/>
    <property type="project" value="InterPro"/>
</dbReference>
<dbReference type="InterPro" id="IPR036388">
    <property type="entry name" value="WH-like_DNA-bd_sf"/>
</dbReference>
<feature type="domain" description="HTH luxR-type" evidence="4">
    <location>
        <begin position="146"/>
        <end position="211"/>
    </location>
</feature>
<dbReference type="SUPFAM" id="SSF46894">
    <property type="entry name" value="C-terminal effector domain of the bipartite response regulators"/>
    <property type="match status" value="1"/>
</dbReference>
<dbReference type="Gene3D" id="3.30.450.20">
    <property type="entry name" value="PAS domain"/>
    <property type="match status" value="1"/>
</dbReference>
<reference evidence="5 6" key="1">
    <citation type="submission" date="2016-10" db="EMBL/GenBank/DDBJ databases">
        <authorList>
            <person name="de Groot N.N."/>
        </authorList>
    </citation>
    <scope>NUCLEOTIDE SEQUENCE [LARGE SCALE GENOMIC DNA]</scope>
    <source>
        <strain evidence="5 6">DSM 27842</strain>
    </source>
</reference>
<dbReference type="InterPro" id="IPR035965">
    <property type="entry name" value="PAS-like_dom_sf"/>
</dbReference>
<dbReference type="InterPro" id="IPR000792">
    <property type="entry name" value="Tscrpt_reg_LuxR_C"/>
</dbReference>
<gene>
    <name evidence="5" type="ORF">SAMN04490248_102235</name>
</gene>
<proteinExistence type="predicted"/>
<dbReference type="SMART" id="SM00421">
    <property type="entry name" value="HTH_LUXR"/>
    <property type="match status" value="1"/>
</dbReference>
<evidence type="ECO:0000256" key="3">
    <source>
        <dbReference type="ARBA" id="ARBA00023163"/>
    </source>
</evidence>
<keyword evidence="2" id="KW-0238">DNA-binding</keyword>
<sequence length="224" mass="25530">MTYPAAWGIFHSNDIGGHAITDLPSIDDCYRNRDFAALAFTHAPVGLVVTENRVIRDCNNTFAAMFRYERGELRDRLFDFLYPSEEEFVNIRSRGDKVLSQSLPYWDERVMRRNGGDLFWVRVRGHTFTPETPLMRAVWSFADLSETRPYQPLTRREREVFSLLGEGKTSKEIALSLEMSYRTVEVHRAKLLKKFGVSNTAGLFQSLGAIGGDHVINASRMTAG</sequence>
<dbReference type="PRINTS" id="PR00038">
    <property type="entry name" value="HTHLUXR"/>
</dbReference>
<accession>A0A1H8MSH7</accession>
<dbReference type="PANTHER" id="PTHR44688">
    <property type="entry name" value="DNA-BINDING TRANSCRIPTIONAL ACTIVATOR DEVR_DOSR"/>
    <property type="match status" value="1"/>
</dbReference>
<organism evidence="5 6">
    <name type="scientific">Salinihabitans flavidus</name>
    <dbReference type="NCBI Taxonomy" id="569882"/>
    <lineage>
        <taxon>Bacteria</taxon>
        <taxon>Pseudomonadati</taxon>
        <taxon>Pseudomonadota</taxon>
        <taxon>Alphaproteobacteria</taxon>
        <taxon>Rhodobacterales</taxon>
        <taxon>Roseobacteraceae</taxon>
        <taxon>Salinihabitans</taxon>
    </lineage>
</organism>
<dbReference type="NCBIfam" id="TIGR00229">
    <property type="entry name" value="sensory_box"/>
    <property type="match status" value="1"/>
</dbReference>
<dbReference type="Pfam" id="PF00196">
    <property type="entry name" value="GerE"/>
    <property type="match status" value="1"/>
</dbReference>
<evidence type="ECO:0000313" key="6">
    <source>
        <dbReference type="Proteomes" id="UP000198893"/>
    </source>
</evidence>
<dbReference type="Pfam" id="PF13426">
    <property type="entry name" value="PAS_9"/>
    <property type="match status" value="1"/>
</dbReference>
<dbReference type="STRING" id="569882.SAMN04490248_102235"/>
<dbReference type="PANTHER" id="PTHR44688:SF16">
    <property type="entry name" value="DNA-BINDING TRANSCRIPTIONAL ACTIVATOR DEVR_DOSR"/>
    <property type="match status" value="1"/>
</dbReference>
<evidence type="ECO:0000313" key="5">
    <source>
        <dbReference type="EMBL" id="SEO20365.1"/>
    </source>
</evidence>
<keyword evidence="6" id="KW-1185">Reference proteome</keyword>
<dbReference type="InterPro" id="IPR016032">
    <property type="entry name" value="Sig_transdc_resp-reg_C-effctor"/>
</dbReference>
<keyword evidence="1" id="KW-0805">Transcription regulation</keyword>
<dbReference type="EMBL" id="FODS01000002">
    <property type="protein sequence ID" value="SEO20365.1"/>
    <property type="molecule type" value="Genomic_DNA"/>
</dbReference>
<dbReference type="Proteomes" id="UP000198893">
    <property type="component" value="Unassembled WGS sequence"/>
</dbReference>
<evidence type="ECO:0000256" key="1">
    <source>
        <dbReference type="ARBA" id="ARBA00023015"/>
    </source>
</evidence>
<protein>
    <submittedName>
        <fullName evidence="5">PAS domain S-box-containing protein</fullName>
    </submittedName>
</protein>
<dbReference type="AlphaFoldDB" id="A0A1H8MSH7"/>
<name>A0A1H8MSH7_9RHOB</name>
<dbReference type="CDD" id="cd06170">
    <property type="entry name" value="LuxR_C_like"/>
    <property type="match status" value="1"/>
</dbReference>